<keyword evidence="3" id="KW-1185">Reference proteome</keyword>
<dbReference type="SMART" id="SM00507">
    <property type="entry name" value="HNHc"/>
    <property type="match status" value="1"/>
</dbReference>
<proteinExistence type="predicted"/>
<reference evidence="2 3" key="1">
    <citation type="submission" date="2019-02" db="EMBL/GenBank/DDBJ databases">
        <title>Deep-cultivation of Planctomycetes and their phenomic and genomic characterization uncovers novel biology.</title>
        <authorList>
            <person name="Wiegand S."/>
            <person name="Jogler M."/>
            <person name="Boedeker C."/>
            <person name="Pinto D."/>
            <person name="Vollmers J."/>
            <person name="Rivas-Marin E."/>
            <person name="Kohn T."/>
            <person name="Peeters S.H."/>
            <person name="Heuer A."/>
            <person name="Rast P."/>
            <person name="Oberbeckmann S."/>
            <person name="Bunk B."/>
            <person name="Jeske O."/>
            <person name="Meyerdierks A."/>
            <person name="Storesund J.E."/>
            <person name="Kallscheuer N."/>
            <person name="Luecker S."/>
            <person name="Lage O.M."/>
            <person name="Pohl T."/>
            <person name="Merkel B.J."/>
            <person name="Hornburger P."/>
            <person name="Mueller R.-W."/>
            <person name="Bruemmer F."/>
            <person name="Labrenz M."/>
            <person name="Spormann A.M."/>
            <person name="Op Den Camp H."/>
            <person name="Overmann J."/>
            <person name="Amann R."/>
            <person name="Jetten M.S.M."/>
            <person name="Mascher T."/>
            <person name="Medema M.H."/>
            <person name="Devos D.P."/>
            <person name="Kaster A.-K."/>
            <person name="Ovreas L."/>
            <person name="Rohde M."/>
            <person name="Galperin M.Y."/>
            <person name="Jogler C."/>
        </authorList>
    </citation>
    <scope>NUCLEOTIDE SEQUENCE [LARGE SCALE GENOMIC DNA]</scope>
    <source>
        <strain evidence="2 3">CA13</strain>
    </source>
</reference>
<dbReference type="Proteomes" id="UP000315010">
    <property type="component" value="Unassembled WGS sequence"/>
</dbReference>
<dbReference type="Gene3D" id="1.10.30.50">
    <property type="match status" value="1"/>
</dbReference>
<dbReference type="OrthoDB" id="9779761at2"/>
<dbReference type="EMBL" id="SJPJ01000001">
    <property type="protein sequence ID" value="TWT78797.1"/>
    <property type="molecule type" value="Genomic_DNA"/>
</dbReference>
<accession>A0A5C5YW84</accession>
<dbReference type="GO" id="GO:0003676">
    <property type="term" value="F:nucleic acid binding"/>
    <property type="evidence" value="ECO:0007669"/>
    <property type="project" value="InterPro"/>
</dbReference>
<keyword evidence="2" id="KW-0540">Nuclease</keyword>
<dbReference type="RefSeq" id="WP_146393890.1">
    <property type="nucleotide sequence ID" value="NZ_SJPJ01000001.1"/>
</dbReference>
<dbReference type="InterPro" id="IPR003615">
    <property type="entry name" value="HNH_nuc"/>
</dbReference>
<protein>
    <submittedName>
        <fullName evidence="2">HNH endonuclease</fullName>
    </submittedName>
</protein>
<dbReference type="AlphaFoldDB" id="A0A5C5YW84"/>
<dbReference type="Pfam" id="PF01844">
    <property type="entry name" value="HNH"/>
    <property type="match status" value="1"/>
</dbReference>
<gene>
    <name evidence="2" type="ORF">CA13_01940</name>
</gene>
<keyword evidence="2" id="KW-0255">Endonuclease</keyword>
<evidence type="ECO:0000259" key="1">
    <source>
        <dbReference type="SMART" id="SM00507"/>
    </source>
</evidence>
<dbReference type="GO" id="GO:0004519">
    <property type="term" value="F:endonuclease activity"/>
    <property type="evidence" value="ECO:0007669"/>
    <property type="project" value="UniProtKB-KW"/>
</dbReference>
<evidence type="ECO:0000313" key="3">
    <source>
        <dbReference type="Proteomes" id="UP000315010"/>
    </source>
</evidence>
<comment type="caution">
    <text evidence="2">The sequence shown here is derived from an EMBL/GenBank/DDBJ whole genome shotgun (WGS) entry which is preliminary data.</text>
</comment>
<dbReference type="GO" id="GO:0008270">
    <property type="term" value="F:zinc ion binding"/>
    <property type="evidence" value="ECO:0007669"/>
    <property type="project" value="InterPro"/>
</dbReference>
<feature type="domain" description="HNH nuclease" evidence="1">
    <location>
        <begin position="226"/>
        <end position="284"/>
    </location>
</feature>
<sequence length="303" mass="33628">MKTSWKIAPGDNANDWDVFRNNHCIGIGWLPDSDYRVFAHESDALAALENVHGPKAKGNGKGAAKMICEFVDAIGVGDVIIENNAYNEVVGIGVVESDYLPPTARKNPLRTDTNTHRHHVRIVDWLVTRTAYVPGKPPNKHFFVQQTLKGLNDEDVSCVVDAYVNAYPTDKPFAKRLKAIFALSSVPRPSEVLENIDVDMTTSIKGEGRKRLVRHLVRERDRKLVAGKKKSAKSLACEVCGFDSQNVYGVAYCEVHHLTPLADLADGTKTTIKDLAIVCANCHRIMHSKYPPIEIKSLRNMLS</sequence>
<organism evidence="2 3">
    <name type="scientific">Novipirellula herctigrandis</name>
    <dbReference type="NCBI Taxonomy" id="2527986"/>
    <lineage>
        <taxon>Bacteria</taxon>
        <taxon>Pseudomonadati</taxon>
        <taxon>Planctomycetota</taxon>
        <taxon>Planctomycetia</taxon>
        <taxon>Pirellulales</taxon>
        <taxon>Pirellulaceae</taxon>
        <taxon>Novipirellula</taxon>
    </lineage>
</organism>
<dbReference type="InterPro" id="IPR002711">
    <property type="entry name" value="HNH"/>
</dbReference>
<keyword evidence="2" id="KW-0378">Hydrolase</keyword>
<evidence type="ECO:0000313" key="2">
    <source>
        <dbReference type="EMBL" id="TWT78797.1"/>
    </source>
</evidence>
<name>A0A5C5YW84_9BACT</name>